<proteinExistence type="predicted"/>
<organism evidence="3">
    <name type="scientific">Gongylonema pulchrum</name>
    <dbReference type="NCBI Taxonomy" id="637853"/>
    <lineage>
        <taxon>Eukaryota</taxon>
        <taxon>Metazoa</taxon>
        <taxon>Ecdysozoa</taxon>
        <taxon>Nematoda</taxon>
        <taxon>Chromadorea</taxon>
        <taxon>Rhabditida</taxon>
        <taxon>Spirurina</taxon>
        <taxon>Spiruromorpha</taxon>
        <taxon>Spiruroidea</taxon>
        <taxon>Gongylonematidae</taxon>
        <taxon>Gongylonema</taxon>
    </lineage>
</organism>
<evidence type="ECO:0000313" key="3">
    <source>
        <dbReference type="WBParaSite" id="GPUH_0000700401-mRNA-1"/>
    </source>
</evidence>
<dbReference type="Proteomes" id="UP000271098">
    <property type="component" value="Unassembled WGS sequence"/>
</dbReference>
<dbReference type="AlphaFoldDB" id="A0A183DE54"/>
<sequence length="102" mass="11314">MFRSSKSCTVLTVTTIAPRQYDDCGEVKSRLKWADGAAIKRELDLRMMLLLGPKTIADIRGGTKQAEENGPKRSGRKNLEQETVIKGKIRTFLASGLAMKCK</sequence>
<dbReference type="Gene3D" id="1.10.10.2420">
    <property type="match status" value="1"/>
</dbReference>
<reference evidence="3" key="1">
    <citation type="submission" date="2016-06" db="UniProtKB">
        <authorList>
            <consortium name="WormBaseParasite"/>
        </authorList>
    </citation>
    <scope>IDENTIFICATION</scope>
</reference>
<protein>
    <submittedName>
        <fullName evidence="3">40S ribosomal protein S6</fullName>
    </submittedName>
</protein>
<reference evidence="1 2" key="2">
    <citation type="submission" date="2018-11" db="EMBL/GenBank/DDBJ databases">
        <authorList>
            <consortium name="Pathogen Informatics"/>
        </authorList>
    </citation>
    <scope>NUCLEOTIDE SEQUENCE [LARGE SCALE GENOMIC DNA]</scope>
</reference>
<dbReference type="InterPro" id="IPR042559">
    <property type="entry name" value="Gln-tRNA-synth_Ib_RNA-bd_N_2"/>
</dbReference>
<keyword evidence="2" id="KW-1185">Reference proteome</keyword>
<dbReference type="EMBL" id="UYRT01017361">
    <property type="protein sequence ID" value="VDK56841.1"/>
    <property type="molecule type" value="Genomic_DNA"/>
</dbReference>
<evidence type="ECO:0000313" key="1">
    <source>
        <dbReference type="EMBL" id="VDK56841.1"/>
    </source>
</evidence>
<dbReference type="WBParaSite" id="GPUH_0000700401-mRNA-1">
    <property type="protein sequence ID" value="GPUH_0000700401-mRNA-1"/>
    <property type="gene ID" value="GPUH_0000700401"/>
</dbReference>
<accession>A0A183DE54</accession>
<evidence type="ECO:0000313" key="2">
    <source>
        <dbReference type="Proteomes" id="UP000271098"/>
    </source>
</evidence>
<name>A0A183DE54_9BILA</name>
<gene>
    <name evidence="1" type="ORF">GPUH_LOCUS6996</name>
</gene>
<dbReference type="OrthoDB" id="10250478at2759"/>